<dbReference type="CDD" id="cd12113">
    <property type="entry name" value="PHP_PolIIIA_DnaE3"/>
    <property type="match status" value="1"/>
</dbReference>
<dbReference type="PANTHER" id="PTHR32294">
    <property type="entry name" value="DNA POLYMERASE III SUBUNIT ALPHA"/>
    <property type="match status" value="1"/>
</dbReference>
<dbReference type="NCBIfam" id="TIGR00594">
    <property type="entry name" value="polc"/>
    <property type="match status" value="1"/>
</dbReference>
<evidence type="ECO:0000313" key="11">
    <source>
        <dbReference type="EMBL" id="URW79899.1"/>
    </source>
</evidence>
<comment type="subcellular location">
    <subcellularLocation>
        <location evidence="1">Cytoplasm</location>
    </subcellularLocation>
</comment>
<keyword evidence="7" id="KW-0239">DNA-directed DNA polymerase</keyword>
<evidence type="ECO:0000256" key="8">
    <source>
        <dbReference type="ARBA" id="ARBA00049244"/>
    </source>
</evidence>
<evidence type="ECO:0000313" key="12">
    <source>
        <dbReference type="Proteomes" id="UP001056426"/>
    </source>
</evidence>
<dbReference type="Gene3D" id="3.20.20.140">
    <property type="entry name" value="Metal-dependent hydrolases"/>
    <property type="match status" value="1"/>
</dbReference>
<dbReference type="GO" id="GO:0003887">
    <property type="term" value="F:DNA-directed DNA polymerase activity"/>
    <property type="evidence" value="ECO:0007669"/>
    <property type="project" value="UniProtKB-KW"/>
</dbReference>
<evidence type="ECO:0000256" key="3">
    <source>
        <dbReference type="ARBA" id="ARBA00019114"/>
    </source>
</evidence>
<dbReference type="Gene3D" id="1.10.10.1600">
    <property type="entry name" value="Bacterial DNA polymerase III alpha subunit, thumb domain"/>
    <property type="match status" value="1"/>
</dbReference>
<sequence length="1258" mass="142568">MSLIPFTHLHVHSQYSVLDGQASVSAIVSKAAADGMKAVALTDHGTMLGIKEFYDTCKKKGVKPIIGVEAYVAERSHEIKLEKVDRSGRHLILLAKNKQGYKNLIKLISKASIDGMFYRPRIDKDLLLKHHEGLMVTSACLGGEVPQKIIHGRLDEAREAILWFKSVFGDDYYLELQRHPAEDPVLRSQVYDVQVMVNEQLLKFSKELGVKVIAANDVHFSDAEMAEAHDIMICLNTGKDLDDPNRMRYTRHEWFKTTEEMNKLFADVPEALLNTQEIADKVEDYSLDSPPIMPVFPIPEDYGTIEQYREKYSVDDLKNEFGAERYDKLSGDYEHILRVKFEADYLEHLCYTGAKRLYGDPVPDEVKERIDFELLTIKMMGFPGYFLIVQDFINAARKMGVLVGPGRGSAAGSAVAYCVGITTVDPIKHDLLFERFLNPDRISMPDVDIDFDDDGRAMVLDWVANKYGRDKVAHICTLGTMAARSAIKDVGRVLRLPLAETDRIAKLIPEKPNTKLSGAYKEVLKLEMAKGSLEAAMDEIDRKLQEARKEDREKDILKYEVQKIFAQEIERGRMENNQALLKTLELACDLEGSIRQTGVHACGVLIGRDPLVENIPLMQAKEANLLVTQYEGTLVESIGLLKMDFLGLKTLSIIKEALEAIKQSKGIDIDIEAIPSDDIKTFELFGKGLTTAIFQFESAGMKKYLRELEPNRFEDLVAMNALYRPGPMEYIPDYISRKLGREQVHYDHPLMEEYLKDTYGITVFQEQVMLLSRKLGGFTRGESDTLRKAMGKKMAEVMAKLKAKFDEGCKNNPEFMKGCQEMDKKPQDVIDKIWKDWEAFASYAFNKSHSVCYAKLAYQTGYLKANYPAEFMAGVLSRNLSDIGKISTFMDECRRMGIKLLGPDINESYIKFTVNKDGALRFGMAAIKGVGEGVVEEIIKEREKRGPFKDVYDFFERVNLQVINKKAVEALANAGAFDSLGNLHRAQFFAPIQGEEGTFIERLLRYGNRFQVDKATMASSLFGAENALISIKKPEIPDCREYTTLEKLEKEKDLLGIYLSAHPLDDYRLELKHFCNLSVAALNNPENIKNREFVVGGMITGVRKGLTKKGNEFAIATVEDYNGSYEFAFFGQDFVNFIGIISNAKFVLIRGKVVPKRFKPDEWEIKVSKISLLSDVLDSMVNSITLRIPLQSLNDEIVNELAFVTMENRGKITLRFHIYDETNERQSVQLLSRSVMVNLSRELIDFFDNWEEISIALN</sequence>
<dbReference type="Pfam" id="PF07733">
    <property type="entry name" value="DNA_pol3_alpha"/>
    <property type="match status" value="1"/>
</dbReference>
<dbReference type="InterPro" id="IPR004013">
    <property type="entry name" value="PHP_dom"/>
</dbReference>
<dbReference type="InterPro" id="IPR003141">
    <property type="entry name" value="Pol/His_phosphatase_N"/>
</dbReference>
<dbReference type="NCBIfam" id="NF004226">
    <property type="entry name" value="PRK05673.1"/>
    <property type="match status" value="1"/>
</dbReference>
<dbReference type="InterPro" id="IPR011708">
    <property type="entry name" value="DNA_pol3_alpha_NTPase_dom"/>
</dbReference>
<feature type="domain" description="Polymerase/histidinol phosphatase N-terminal" evidence="10">
    <location>
        <begin position="7"/>
        <end position="74"/>
    </location>
</feature>
<comment type="catalytic activity">
    <reaction evidence="8">
        <text>DNA(n) + a 2'-deoxyribonucleoside 5'-triphosphate = DNA(n+1) + diphosphate</text>
        <dbReference type="Rhea" id="RHEA:22508"/>
        <dbReference type="Rhea" id="RHEA-COMP:17339"/>
        <dbReference type="Rhea" id="RHEA-COMP:17340"/>
        <dbReference type="ChEBI" id="CHEBI:33019"/>
        <dbReference type="ChEBI" id="CHEBI:61560"/>
        <dbReference type="ChEBI" id="CHEBI:173112"/>
        <dbReference type="EC" id="2.7.7.7"/>
    </reaction>
</comment>
<dbReference type="Pfam" id="PF01336">
    <property type="entry name" value="tRNA_anti-codon"/>
    <property type="match status" value="1"/>
</dbReference>
<protein>
    <recommendedName>
        <fullName evidence="3">DNA polymerase III subunit alpha</fullName>
        <ecNumber evidence="2">2.7.7.7</ecNumber>
    </recommendedName>
</protein>
<keyword evidence="5 11" id="KW-0548">Nucleotidyltransferase</keyword>
<dbReference type="GO" id="GO:0003676">
    <property type="term" value="F:nucleic acid binding"/>
    <property type="evidence" value="ECO:0007669"/>
    <property type="project" value="InterPro"/>
</dbReference>
<evidence type="ECO:0000259" key="10">
    <source>
        <dbReference type="SMART" id="SM00481"/>
    </source>
</evidence>
<gene>
    <name evidence="11" type="primary">dnaE</name>
    <name evidence="11" type="ORF">M9189_00820</name>
</gene>
<keyword evidence="4 11" id="KW-0808">Transferase</keyword>
<dbReference type="RefSeq" id="WP_250724011.1">
    <property type="nucleotide sequence ID" value="NZ_CP098400.1"/>
</dbReference>
<evidence type="ECO:0000256" key="4">
    <source>
        <dbReference type="ARBA" id="ARBA00022679"/>
    </source>
</evidence>
<dbReference type="GO" id="GO:0005737">
    <property type="term" value="C:cytoplasm"/>
    <property type="evidence" value="ECO:0007669"/>
    <property type="project" value="UniProtKB-SubCell"/>
</dbReference>
<evidence type="ECO:0000256" key="7">
    <source>
        <dbReference type="ARBA" id="ARBA00022932"/>
    </source>
</evidence>
<dbReference type="GO" id="GO:0008408">
    <property type="term" value="F:3'-5' exonuclease activity"/>
    <property type="evidence" value="ECO:0007669"/>
    <property type="project" value="InterPro"/>
</dbReference>
<dbReference type="Pfam" id="PF02811">
    <property type="entry name" value="PHP"/>
    <property type="match status" value="1"/>
</dbReference>
<evidence type="ECO:0000256" key="2">
    <source>
        <dbReference type="ARBA" id="ARBA00012417"/>
    </source>
</evidence>
<dbReference type="Pfam" id="PF17657">
    <property type="entry name" value="DNA_pol3_finger"/>
    <property type="match status" value="1"/>
</dbReference>
<feature type="coiled-coil region" evidence="9">
    <location>
        <begin position="526"/>
        <end position="553"/>
    </location>
</feature>
<dbReference type="SMART" id="SM00481">
    <property type="entry name" value="POLIIIAc"/>
    <property type="match status" value="1"/>
</dbReference>
<proteinExistence type="predicted"/>
<dbReference type="InterPro" id="IPR029460">
    <property type="entry name" value="DNAPol_HHH"/>
</dbReference>
<dbReference type="InterPro" id="IPR041931">
    <property type="entry name" value="DNA_pol3_alpha_thumb_dom"/>
</dbReference>
<dbReference type="InterPro" id="IPR016195">
    <property type="entry name" value="Pol/histidinol_Pase-like"/>
</dbReference>
<dbReference type="PANTHER" id="PTHR32294:SF0">
    <property type="entry name" value="DNA POLYMERASE III SUBUNIT ALPHA"/>
    <property type="match status" value="1"/>
</dbReference>
<dbReference type="GO" id="GO:0006260">
    <property type="term" value="P:DNA replication"/>
    <property type="evidence" value="ECO:0007669"/>
    <property type="project" value="UniProtKB-KW"/>
</dbReference>
<evidence type="ECO:0000256" key="6">
    <source>
        <dbReference type="ARBA" id="ARBA00022705"/>
    </source>
</evidence>
<keyword evidence="9" id="KW-0175">Coiled coil</keyword>
<dbReference type="SUPFAM" id="SSF160975">
    <property type="entry name" value="AF1531-like"/>
    <property type="match status" value="1"/>
</dbReference>
<evidence type="ECO:0000256" key="5">
    <source>
        <dbReference type="ARBA" id="ARBA00022695"/>
    </source>
</evidence>
<dbReference type="Gene3D" id="1.10.150.870">
    <property type="match status" value="1"/>
</dbReference>
<name>A0A9J6ZQJ8_9BACT</name>
<dbReference type="InterPro" id="IPR004365">
    <property type="entry name" value="NA-bd_OB_tRNA"/>
</dbReference>
<accession>A0A9J6ZQJ8</accession>
<dbReference type="InterPro" id="IPR040982">
    <property type="entry name" value="DNA_pol3_finger"/>
</dbReference>
<dbReference type="SUPFAM" id="SSF89550">
    <property type="entry name" value="PHP domain-like"/>
    <property type="match status" value="1"/>
</dbReference>
<dbReference type="KEGG" id="alkq:M9189_00820"/>
<reference evidence="11" key="2">
    <citation type="submission" date="2022-06" db="EMBL/GenBank/DDBJ databases">
        <title>Xiashengella guii gen. nov. sp. nov., a bacterium isolated form anaerobic digestion tank.</title>
        <authorList>
            <person name="Huang H."/>
        </authorList>
    </citation>
    <scope>NUCLEOTIDE SEQUENCE</scope>
    <source>
        <strain evidence="11">Ai-910</strain>
    </source>
</reference>
<dbReference type="EC" id="2.7.7.7" evidence="2"/>
<evidence type="ECO:0000256" key="1">
    <source>
        <dbReference type="ARBA" id="ARBA00004496"/>
    </source>
</evidence>
<dbReference type="AlphaFoldDB" id="A0A9J6ZQJ8"/>
<dbReference type="CDD" id="cd04485">
    <property type="entry name" value="DnaE_OBF"/>
    <property type="match status" value="1"/>
</dbReference>
<organism evidence="11 12">
    <name type="scientific">Xiashengella succiniciproducens</name>
    <dbReference type="NCBI Taxonomy" id="2949635"/>
    <lineage>
        <taxon>Bacteria</taxon>
        <taxon>Pseudomonadati</taxon>
        <taxon>Bacteroidota</taxon>
        <taxon>Bacteroidia</taxon>
        <taxon>Marinilabiliales</taxon>
        <taxon>Marinilabiliaceae</taxon>
        <taxon>Xiashengella</taxon>
    </lineage>
</organism>
<keyword evidence="6" id="KW-0235">DNA replication</keyword>
<keyword evidence="12" id="KW-1185">Reference proteome</keyword>
<reference evidence="11" key="1">
    <citation type="submission" date="2022-05" db="EMBL/GenBank/DDBJ databases">
        <authorList>
            <person name="Sun X."/>
        </authorList>
    </citation>
    <scope>NUCLEOTIDE SEQUENCE</scope>
    <source>
        <strain evidence="11">Ai-910</strain>
    </source>
</reference>
<dbReference type="EMBL" id="CP098400">
    <property type="protein sequence ID" value="URW79899.1"/>
    <property type="molecule type" value="Genomic_DNA"/>
</dbReference>
<dbReference type="Pfam" id="PF14579">
    <property type="entry name" value="HHH_6"/>
    <property type="match status" value="1"/>
</dbReference>
<dbReference type="Proteomes" id="UP001056426">
    <property type="component" value="Chromosome"/>
</dbReference>
<dbReference type="InterPro" id="IPR004805">
    <property type="entry name" value="DnaE2/DnaE/PolC"/>
</dbReference>
<evidence type="ECO:0000256" key="9">
    <source>
        <dbReference type="SAM" id="Coils"/>
    </source>
</evidence>